<feature type="transmembrane region" description="Helical" evidence="6">
    <location>
        <begin position="70"/>
        <end position="95"/>
    </location>
</feature>
<reference evidence="7 8" key="1">
    <citation type="submission" date="2023-09" db="EMBL/GenBank/DDBJ databases">
        <authorList>
            <person name="Wang M."/>
        </authorList>
    </citation>
    <scope>NUCLEOTIDE SEQUENCE [LARGE SCALE GENOMIC DNA]</scope>
    <source>
        <strain evidence="7">GT-2023</strain>
        <tissue evidence="7">Liver</tissue>
    </source>
</reference>
<keyword evidence="8" id="KW-1185">Reference proteome</keyword>
<keyword evidence="5 6" id="KW-0472">Membrane</keyword>
<dbReference type="Pfam" id="PF04103">
    <property type="entry name" value="CD20"/>
    <property type="match status" value="1"/>
</dbReference>
<feature type="transmembrane region" description="Helical" evidence="6">
    <location>
        <begin position="46"/>
        <end position="64"/>
    </location>
</feature>
<dbReference type="InterPro" id="IPR007237">
    <property type="entry name" value="CD20-like"/>
</dbReference>
<protein>
    <submittedName>
        <fullName evidence="7">Uncharacterized protein</fullName>
    </submittedName>
</protein>
<sequence>MSSTVIPLQTPLTTVTNAPGPGYVQQVAGVSPLQGLQAFLKGQPKALGTVQIMIGVLSISLGILCTFNEISIFAFSGLPYWGSIIYITAGALCIAAENKMNSPSSLCLVKASLGMNIFSTLTAGIAIIFLAVELTASRYIHCGYNCITAFVILAHGIRVVLLLLAVFEFFISMCLSGFACNANICCCHSQVQFVTQVLPQQDLNHLEIPVASSSSIHYQHADAPPQYCESK</sequence>
<keyword evidence="3 6" id="KW-0812">Transmembrane</keyword>
<evidence type="ECO:0000256" key="2">
    <source>
        <dbReference type="ARBA" id="ARBA00009565"/>
    </source>
</evidence>
<evidence type="ECO:0000313" key="7">
    <source>
        <dbReference type="EMBL" id="KAL1276601.1"/>
    </source>
</evidence>
<comment type="similarity">
    <text evidence="2">Belongs to the MS4A family.</text>
</comment>
<evidence type="ECO:0000256" key="6">
    <source>
        <dbReference type="SAM" id="Phobius"/>
    </source>
</evidence>
<comment type="caution">
    <text evidence="7">The sequence shown here is derived from an EMBL/GenBank/DDBJ whole genome shotgun (WGS) entry which is preliminary data.</text>
</comment>
<name>A0ABR3NII4_9TELE</name>
<evidence type="ECO:0000313" key="8">
    <source>
        <dbReference type="Proteomes" id="UP001558613"/>
    </source>
</evidence>
<evidence type="ECO:0000256" key="1">
    <source>
        <dbReference type="ARBA" id="ARBA00004141"/>
    </source>
</evidence>
<evidence type="ECO:0000256" key="3">
    <source>
        <dbReference type="ARBA" id="ARBA00022692"/>
    </source>
</evidence>
<gene>
    <name evidence="7" type="ORF">QQF64_036224</name>
</gene>
<feature type="transmembrane region" description="Helical" evidence="6">
    <location>
        <begin position="107"/>
        <end position="132"/>
    </location>
</feature>
<dbReference type="Proteomes" id="UP001558613">
    <property type="component" value="Unassembled WGS sequence"/>
</dbReference>
<feature type="transmembrane region" description="Helical" evidence="6">
    <location>
        <begin position="159"/>
        <end position="179"/>
    </location>
</feature>
<keyword evidence="4 6" id="KW-1133">Transmembrane helix</keyword>
<accession>A0ABR3NII4</accession>
<proteinExistence type="inferred from homology"/>
<dbReference type="InterPro" id="IPR030417">
    <property type="entry name" value="MS4A"/>
</dbReference>
<evidence type="ECO:0000256" key="4">
    <source>
        <dbReference type="ARBA" id="ARBA00022989"/>
    </source>
</evidence>
<comment type="subcellular location">
    <subcellularLocation>
        <location evidence="1">Membrane</location>
        <topology evidence="1">Multi-pass membrane protein</topology>
    </subcellularLocation>
</comment>
<dbReference type="PANTHER" id="PTHR23320">
    <property type="entry name" value="MEMBRANE-SPANNING 4-DOMAINS SUBFAMILY A MS4A -RELATED"/>
    <property type="match status" value="1"/>
</dbReference>
<organism evidence="7 8">
    <name type="scientific">Cirrhinus molitorella</name>
    <name type="common">mud carp</name>
    <dbReference type="NCBI Taxonomy" id="172907"/>
    <lineage>
        <taxon>Eukaryota</taxon>
        <taxon>Metazoa</taxon>
        <taxon>Chordata</taxon>
        <taxon>Craniata</taxon>
        <taxon>Vertebrata</taxon>
        <taxon>Euteleostomi</taxon>
        <taxon>Actinopterygii</taxon>
        <taxon>Neopterygii</taxon>
        <taxon>Teleostei</taxon>
        <taxon>Ostariophysi</taxon>
        <taxon>Cypriniformes</taxon>
        <taxon>Cyprinidae</taxon>
        <taxon>Labeoninae</taxon>
        <taxon>Labeonini</taxon>
        <taxon>Cirrhinus</taxon>
    </lineage>
</organism>
<evidence type="ECO:0000256" key="5">
    <source>
        <dbReference type="ARBA" id="ARBA00023136"/>
    </source>
</evidence>
<dbReference type="EMBL" id="JAYMGO010000004">
    <property type="protein sequence ID" value="KAL1276601.1"/>
    <property type="molecule type" value="Genomic_DNA"/>
</dbReference>
<dbReference type="PANTHER" id="PTHR23320:SF128">
    <property type="entry name" value="MEMBRANE-SPANNING 4-DOMAINS SUBFAMILY A MEMBER 4A"/>
    <property type="match status" value="1"/>
</dbReference>